<protein>
    <submittedName>
        <fullName evidence="1">Uncharacterized protein</fullName>
    </submittedName>
</protein>
<evidence type="ECO:0000313" key="1">
    <source>
        <dbReference type="EMBL" id="CAI6357689.1"/>
    </source>
</evidence>
<accession>A0AAV0WNT5</accession>
<dbReference type="AlphaFoldDB" id="A0AAV0WNT5"/>
<dbReference type="EMBL" id="CARXXK010000002">
    <property type="protein sequence ID" value="CAI6357689.1"/>
    <property type="molecule type" value="Genomic_DNA"/>
</dbReference>
<comment type="caution">
    <text evidence="1">The sequence shown here is derived from an EMBL/GenBank/DDBJ whole genome shotgun (WGS) entry which is preliminary data.</text>
</comment>
<name>A0AAV0WNT5_9HEMI</name>
<proteinExistence type="predicted"/>
<organism evidence="1 2">
    <name type="scientific">Macrosiphum euphorbiae</name>
    <name type="common">potato aphid</name>
    <dbReference type="NCBI Taxonomy" id="13131"/>
    <lineage>
        <taxon>Eukaryota</taxon>
        <taxon>Metazoa</taxon>
        <taxon>Ecdysozoa</taxon>
        <taxon>Arthropoda</taxon>
        <taxon>Hexapoda</taxon>
        <taxon>Insecta</taxon>
        <taxon>Pterygota</taxon>
        <taxon>Neoptera</taxon>
        <taxon>Paraneoptera</taxon>
        <taxon>Hemiptera</taxon>
        <taxon>Sternorrhyncha</taxon>
        <taxon>Aphidomorpha</taxon>
        <taxon>Aphidoidea</taxon>
        <taxon>Aphididae</taxon>
        <taxon>Macrosiphini</taxon>
        <taxon>Macrosiphum</taxon>
    </lineage>
</organism>
<evidence type="ECO:0000313" key="2">
    <source>
        <dbReference type="Proteomes" id="UP001160148"/>
    </source>
</evidence>
<dbReference type="Proteomes" id="UP001160148">
    <property type="component" value="Unassembled WGS sequence"/>
</dbReference>
<gene>
    <name evidence="1" type="ORF">MEUPH1_LOCUS13288</name>
</gene>
<sequence length="164" mass="18699">MSMFGTISERVENDQRTSTVKHKHILKLIIENSSIHPLARSVFESAYRGFDLSRQDVQLFRELHGRRDDFFANFYPELSRIVIESPEAFRLVGDVIRSRRPIDRLNAAETEERSHTCMIASNYLPVLPAGIDMVRFTIQDARLAENNLGLLSALYGHPGKVATL</sequence>
<keyword evidence="2" id="KW-1185">Reference proteome</keyword>
<reference evidence="1 2" key="1">
    <citation type="submission" date="2023-01" db="EMBL/GenBank/DDBJ databases">
        <authorList>
            <person name="Whitehead M."/>
        </authorList>
    </citation>
    <scope>NUCLEOTIDE SEQUENCE [LARGE SCALE GENOMIC DNA]</scope>
</reference>